<feature type="signal peptide" evidence="1">
    <location>
        <begin position="1"/>
        <end position="24"/>
    </location>
</feature>
<evidence type="ECO:0000313" key="2">
    <source>
        <dbReference type="EMBL" id="MCL6272428.1"/>
    </source>
</evidence>
<protein>
    <submittedName>
        <fullName evidence="2">Uncharacterized protein</fullName>
    </submittedName>
</protein>
<reference evidence="2 3" key="1">
    <citation type="submission" date="2022-05" db="EMBL/GenBank/DDBJ databases">
        <authorList>
            <person name="Park J.-S."/>
        </authorList>
    </citation>
    <scope>NUCLEOTIDE SEQUENCE [LARGE SCALE GENOMIC DNA]</scope>
    <source>
        <strain evidence="2 3">2012CJ35-5</strain>
    </source>
</reference>
<accession>A0ABT0PPT2</accession>
<name>A0ABT0PPT2_9FLAO</name>
<gene>
    <name evidence="2" type="ORF">M3P19_00325</name>
</gene>
<dbReference type="PROSITE" id="PS51257">
    <property type="entry name" value="PROKAR_LIPOPROTEIN"/>
    <property type="match status" value="1"/>
</dbReference>
<organism evidence="2 3">
    <name type="scientific">Flagellimonas spongiicola</name>
    <dbReference type="NCBI Taxonomy" id="2942208"/>
    <lineage>
        <taxon>Bacteria</taxon>
        <taxon>Pseudomonadati</taxon>
        <taxon>Bacteroidota</taxon>
        <taxon>Flavobacteriia</taxon>
        <taxon>Flavobacteriales</taxon>
        <taxon>Flavobacteriaceae</taxon>
        <taxon>Flagellimonas</taxon>
    </lineage>
</organism>
<sequence length="183" mass="20610">MKRLLSRFLAVPLAFILTLSCSEEQDFNQFDDLTVTPTVASSIFYLESTEEMINAVPTFPVFYSQEFSFNPFNEQFVADHLLDGMLLYELENTTSKQLTLTIEFMDDANTVLDTETFTIEPEPAPLLTREVAYGPGGKNLDILTNTTRLRVSGQNLGDNTSVSPIADPTIIFRSAGEFRFRLQ</sequence>
<dbReference type="Proteomes" id="UP001203607">
    <property type="component" value="Unassembled WGS sequence"/>
</dbReference>
<evidence type="ECO:0000256" key="1">
    <source>
        <dbReference type="SAM" id="SignalP"/>
    </source>
</evidence>
<keyword evidence="3" id="KW-1185">Reference proteome</keyword>
<feature type="chain" id="PRO_5047017993" evidence="1">
    <location>
        <begin position="25"/>
        <end position="183"/>
    </location>
</feature>
<evidence type="ECO:0000313" key="3">
    <source>
        <dbReference type="Proteomes" id="UP001203607"/>
    </source>
</evidence>
<keyword evidence="1" id="KW-0732">Signal</keyword>
<dbReference type="EMBL" id="JAMFMA010000001">
    <property type="protein sequence ID" value="MCL6272428.1"/>
    <property type="molecule type" value="Genomic_DNA"/>
</dbReference>
<proteinExistence type="predicted"/>
<dbReference type="RefSeq" id="WP_249655624.1">
    <property type="nucleotide sequence ID" value="NZ_JAMFMA010000001.1"/>
</dbReference>
<comment type="caution">
    <text evidence="2">The sequence shown here is derived from an EMBL/GenBank/DDBJ whole genome shotgun (WGS) entry which is preliminary data.</text>
</comment>